<reference evidence="2 3" key="2">
    <citation type="journal article" date="2010" name="Nature">
        <title>Comparative genomics reveals mobile pathogenicity chromosomes in Fusarium.</title>
        <authorList>
            <person name="Ma L.J."/>
            <person name="van der Does H.C."/>
            <person name="Borkovich K.A."/>
            <person name="Coleman J.J."/>
            <person name="Daboussi M.J."/>
            <person name="Di Pietro A."/>
            <person name="Dufresne M."/>
            <person name="Freitag M."/>
            <person name="Grabherr M."/>
            <person name="Henrissat B."/>
            <person name="Houterman P.M."/>
            <person name="Kang S."/>
            <person name="Shim W.B."/>
            <person name="Woloshuk C."/>
            <person name="Xie X."/>
            <person name="Xu J.R."/>
            <person name="Antoniw J."/>
            <person name="Baker S.E."/>
            <person name="Bluhm B.H."/>
            <person name="Breakspear A."/>
            <person name="Brown D.W."/>
            <person name="Butchko R.A."/>
            <person name="Chapman S."/>
            <person name="Coulson R."/>
            <person name="Coutinho P.M."/>
            <person name="Danchin E.G."/>
            <person name="Diener A."/>
            <person name="Gale L.R."/>
            <person name="Gardiner D.M."/>
            <person name="Goff S."/>
            <person name="Hammond-Kosack K.E."/>
            <person name="Hilburn K."/>
            <person name="Hua-Van A."/>
            <person name="Jonkers W."/>
            <person name="Kazan K."/>
            <person name="Kodira C.D."/>
            <person name="Koehrsen M."/>
            <person name="Kumar L."/>
            <person name="Lee Y.H."/>
            <person name="Li L."/>
            <person name="Manners J.M."/>
            <person name="Miranda-Saavedra D."/>
            <person name="Mukherjee M."/>
            <person name="Park G."/>
            <person name="Park J."/>
            <person name="Park S.Y."/>
            <person name="Proctor R.H."/>
            <person name="Regev A."/>
            <person name="Ruiz-Roldan M.C."/>
            <person name="Sain D."/>
            <person name="Sakthikumar S."/>
            <person name="Sykes S."/>
            <person name="Schwartz D.C."/>
            <person name="Turgeon B.G."/>
            <person name="Wapinski I."/>
            <person name="Yoder O."/>
            <person name="Young S."/>
            <person name="Zeng Q."/>
            <person name="Zhou S."/>
            <person name="Galagan J."/>
            <person name="Cuomo C.A."/>
            <person name="Kistler H.C."/>
            <person name="Rep M."/>
        </authorList>
    </citation>
    <scope>GENOME REANNOTATION</scope>
    <source>
        <strain evidence="3">ATCC MYA-4620 / CBS 123657 / FGSC 9075 / NRRL 31084 / PH-1</strain>
        <strain evidence="2">PH-1 / ATCC MYA-4620 / FGSC 9075 / NRRL 31084</strain>
    </source>
</reference>
<proteinExistence type="predicted"/>
<organism evidence="1 3">
    <name type="scientific">Gibberella zeae (strain ATCC MYA-4620 / CBS 123657 / FGSC 9075 / NRRL 31084 / PH-1)</name>
    <name type="common">Wheat head blight fungus</name>
    <name type="synonym">Fusarium graminearum</name>
    <dbReference type="NCBI Taxonomy" id="229533"/>
    <lineage>
        <taxon>Eukaryota</taxon>
        <taxon>Fungi</taxon>
        <taxon>Dikarya</taxon>
        <taxon>Ascomycota</taxon>
        <taxon>Pezizomycotina</taxon>
        <taxon>Sordariomycetes</taxon>
        <taxon>Hypocreomycetidae</taxon>
        <taxon>Hypocreales</taxon>
        <taxon>Nectriaceae</taxon>
        <taxon>Fusarium</taxon>
    </lineage>
</organism>
<reference evidence="2 3" key="1">
    <citation type="journal article" date="2007" name="Science">
        <title>The Fusarium graminearum genome reveals a link between localized polymorphism and pathogen specialization.</title>
        <authorList>
            <person name="Cuomo C.A."/>
            <person name="Gueldener U."/>
            <person name="Xu J.-R."/>
            <person name="Trail F."/>
            <person name="Turgeon B.G."/>
            <person name="Di Pietro A."/>
            <person name="Walton J.D."/>
            <person name="Ma L.-J."/>
            <person name="Baker S.E."/>
            <person name="Rep M."/>
            <person name="Adam G."/>
            <person name="Antoniw J."/>
            <person name="Baldwin T."/>
            <person name="Calvo S.E."/>
            <person name="Chang Y.-L."/>
            <person name="DeCaprio D."/>
            <person name="Gale L.R."/>
            <person name="Gnerre S."/>
            <person name="Goswami R.S."/>
            <person name="Hammond-Kosack K."/>
            <person name="Harris L.J."/>
            <person name="Hilburn K."/>
            <person name="Kennell J.C."/>
            <person name="Kroken S."/>
            <person name="Magnuson J.K."/>
            <person name="Mannhaupt G."/>
            <person name="Mauceli E.W."/>
            <person name="Mewes H.-W."/>
            <person name="Mitterbauer R."/>
            <person name="Muehlbauer G."/>
            <person name="Muensterkoetter M."/>
            <person name="Nelson D."/>
            <person name="O'Donnell K."/>
            <person name="Ouellet T."/>
            <person name="Qi W."/>
            <person name="Quesneville H."/>
            <person name="Roncero M.I.G."/>
            <person name="Seong K.-Y."/>
            <person name="Tetko I.V."/>
            <person name="Urban M."/>
            <person name="Waalwijk C."/>
            <person name="Ward T.J."/>
            <person name="Yao J."/>
            <person name="Birren B.W."/>
            <person name="Kistler H.C."/>
        </authorList>
    </citation>
    <scope>NUCLEOTIDE SEQUENCE [LARGE SCALE GENOMIC DNA]</scope>
    <source>
        <strain evidence="3">ATCC MYA-4620 / CBS 123657 / FGSC 9075 / NRRL 31084 / PH-1</strain>
        <strain evidence="2">PH-1 / ATCC MYA-4620 / FGSC 9075 / NRRL 31084</strain>
    </source>
</reference>
<name>A0A098DSY8_GIBZE</name>
<dbReference type="VEuPathDB" id="FungiDB:FGRAMPH1_01G22391"/>
<protein>
    <submittedName>
        <fullName evidence="1">Chromosome 4, complete genome</fullName>
    </submittedName>
</protein>
<accession>A0A0E0SBZ0</accession>
<dbReference type="Proteomes" id="UP000070720">
    <property type="component" value="Chromosome 4"/>
</dbReference>
<dbReference type="EnsemblFungi" id="CEF83953">
    <property type="protein sequence ID" value="CEF83953"/>
    <property type="gene ID" value="FGRRES_15362"/>
</dbReference>
<reference evidence="1 3" key="3">
    <citation type="journal article" date="2015" name="BMC Genomics">
        <title>The completed genome sequence of the pathogenic ascomycete fungus Fusarium graminearum.</title>
        <authorList>
            <person name="King R."/>
            <person name="Urban M."/>
            <person name="Hammond-Kosack M.C."/>
            <person name="Hassani-Pak K."/>
            <person name="Hammond-Kosack K.E."/>
        </authorList>
    </citation>
    <scope>NUCLEOTIDE SEQUENCE [LARGE SCALE GENOMIC DNA]</scope>
    <source>
        <strain evidence="3">ATCC MYA-4620 / CBS 123657 / FGSC 9075 / NRRL 31084 / PH-1</strain>
        <strain evidence="1">PH-1</strain>
    </source>
</reference>
<dbReference type="AlphaFoldDB" id="A0A098DSY8"/>
<reference evidence="2" key="4">
    <citation type="submission" date="2017-01" db="UniProtKB">
        <authorList>
            <consortium name="EnsemblFungi"/>
        </authorList>
    </citation>
    <scope>IDENTIFICATION</scope>
    <source>
        <strain evidence="2">PH-1 / ATCC MYA-4620 / FGSC 9075 / NRRL 31084</strain>
    </source>
</reference>
<sequence>MQATDTRVKTAVDLTSYCVPTSDFIQVGFATTVGQLKEWDEAVQVGLRNDQTNQPQGSRLQMAIKGPRFQNIDHAGL</sequence>
<dbReference type="EMBL" id="HG970335">
    <property type="protein sequence ID" value="CEF83953.1"/>
    <property type="molecule type" value="Genomic_DNA"/>
</dbReference>
<evidence type="ECO:0000313" key="2">
    <source>
        <dbReference type="EnsemblFungi" id="CEF83953"/>
    </source>
</evidence>
<evidence type="ECO:0000313" key="3">
    <source>
        <dbReference type="Proteomes" id="UP000070720"/>
    </source>
</evidence>
<accession>A0A098DSY8</accession>
<evidence type="ECO:0000313" key="1">
    <source>
        <dbReference type="EMBL" id="CEF83953.1"/>
    </source>
</evidence>
<keyword evidence="3" id="KW-1185">Reference proteome</keyword>
<dbReference type="InParanoid" id="A0A098DSY8"/>
<gene>
    <name evidence="1" type="ORF">FGRAMPH1_01T22391</name>
</gene>